<name>A0ACC3NX35_9PEZI</name>
<protein>
    <submittedName>
        <fullName evidence="1">Uncharacterized protein</fullName>
    </submittedName>
</protein>
<organism evidence="1 2">
    <name type="scientific">Vermiconidia calcicola</name>
    <dbReference type="NCBI Taxonomy" id="1690605"/>
    <lineage>
        <taxon>Eukaryota</taxon>
        <taxon>Fungi</taxon>
        <taxon>Dikarya</taxon>
        <taxon>Ascomycota</taxon>
        <taxon>Pezizomycotina</taxon>
        <taxon>Dothideomycetes</taxon>
        <taxon>Dothideomycetidae</taxon>
        <taxon>Mycosphaerellales</taxon>
        <taxon>Extremaceae</taxon>
        <taxon>Vermiconidia</taxon>
    </lineage>
</organism>
<reference evidence="1" key="1">
    <citation type="submission" date="2023-07" db="EMBL/GenBank/DDBJ databases">
        <title>Black Yeasts Isolated from many extreme environments.</title>
        <authorList>
            <person name="Coleine C."/>
            <person name="Stajich J.E."/>
            <person name="Selbmann L."/>
        </authorList>
    </citation>
    <scope>NUCLEOTIDE SEQUENCE</scope>
    <source>
        <strain evidence="1">CCFEE 5714</strain>
    </source>
</reference>
<comment type="caution">
    <text evidence="1">The sequence shown here is derived from an EMBL/GenBank/DDBJ whole genome shotgun (WGS) entry which is preliminary data.</text>
</comment>
<gene>
    <name evidence="1" type="ORF">LTR37_001972</name>
</gene>
<keyword evidence="2" id="KW-1185">Reference proteome</keyword>
<dbReference type="Proteomes" id="UP001281147">
    <property type="component" value="Unassembled WGS sequence"/>
</dbReference>
<evidence type="ECO:0000313" key="1">
    <source>
        <dbReference type="EMBL" id="KAK3723249.1"/>
    </source>
</evidence>
<evidence type="ECO:0000313" key="2">
    <source>
        <dbReference type="Proteomes" id="UP001281147"/>
    </source>
</evidence>
<sequence>MAADYRSCRASCYAVLLTCLQLAQAFYIPGWSIKSYSEGEAIPLFVNKVYSDNTQLQYAYSELPFVCPPSGRPRPGTGLISGSNIALNLGEVLRGDRIMVSDYELEMGKDEEIRYLCSQTVDKVGLKRAVDVVKNGYIAEWIVDNLPGATSFVTVDKSRKYYASGFKMGYEEPSFDNGQPRHFLNNHVTLVIRYHKAPGRAGQHGKKVIVGFEVYPKSIEAENRDASGLPADIRNIGHGLELTVARNTTNSTLTRDSSSYMVEVVDESTEDATITIPYTYSVYFREDDKIEWGSRWDLYFVNQEESSKIHWFAIINSVIISGLLTAVVAVIFTRTIRGDLKNYKDGGAEELRLGRRGKGLTSPRRSAEKGGLLDQVDGDGALGADDAASDDELPPEDITGWKLVHGDVFRTPPYGHLLAPLVGSGMQLVFMAVGLLLLSCIGVLNPSFRGGFVSVGVTLFIIAGAFSGYFSARVYRTFGGSNWQHNAVVTAILFPGLLFATIFILNLFVWAQASSTAIPLGTLFALGTLWLFIQLPLVYVGSWYGYVKKGVYNHPIKATAIPRQIPQQAWYSRSVQAALIAGLIPFAVIFTELLFVFQSLWSDKSGYYYVFGFLAVVSTILILAVMETTIIAVYIQLCSENYHWWWQSFFLGGSSSLWIFAYCVYYYFNILHITGFVSTMLFFAYSFLACLVYGLLTGTIGFLTAYAFVRRIYGAIKVD</sequence>
<proteinExistence type="predicted"/>
<accession>A0ACC3NX35</accession>
<dbReference type="EMBL" id="JAUTXU010000010">
    <property type="protein sequence ID" value="KAK3723249.1"/>
    <property type="molecule type" value="Genomic_DNA"/>
</dbReference>